<feature type="transmembrane region" description="Helical" evidence="11">
    <location>
        <begin position="6"/>
        <end position="29"/>
    </location>
</feature>
<keyword evidence="15" id="KW-1185">Reference proteome</keyword>
<dbReference type="SMART" id="SM00304">
    <property type="entry name" value="HAMP"/>
    <property type="match status" value="1"/>
</dbReference>
<dbReference type="EC" id="2.7.13.3" evidence="3"/>
<comment type="subcellular location">
    <subcellularLocation>
        <location evidence="2">Membrane</location>
        <topology evidence="2">Multi-pass membrane protein</topology>
    </subcellularLocation>
</comment>
<dbReference type="Proteomes" id="UP000034883">
    <property type="component" value="Chromosome"/>
</dbReference>
<evidence type="ECO:0000256" key="10">
    <source>
        <dbReference type="ARBA" id="ARBA00023136"/>
    </source>
</evidence>
<evidence type="ECO:0000256" key="11">
    <source>
        <dbReference type="SAM" id="Phobius"/>
    </source>
</evidence>
<keyword evidence="7 14" id="KW-0418">Kinase</keyword>
<evidence type="ECO:0000313" key="15">
    <source>
        <dbReference type="Proteomes" id="UP000034883"/>
    </source>
</evidence>
<dbReference type="InterPro" id="IPR036097">
    <property type="entry name" value="HisK_dim/P_sf"/>
</dbReference>
<evidence type="ECO:0000313" key="14">
    <source>
        <dbReference type="EMBL" id="AKF04908.1"/>
    </source>
</evidence>
<keyword evidence="6 11" id="KW-0812">Transmembrane</keyword>
<evidence type="ECO:0000259" key="12">
    <source>
        <dbReference type="PROSITE" id="PS50109"/>
    </source>
</evidence>
<dbReference type="InterPro" id="IPR005467">
    <property type="entry name" value="His_kinase_dom"/>
</dbReference>
<dbReference type="InterPro" id="IPR003661">
    <property type="entry name" value="HisK_dim/P_dom"/>
</dbReference>
<dbReference type="SUPFAM" id="SSF158472">
    <property type="entry name" value="HAMP domain-like"/>
    <property type="match status" value="1"/>
</dbReference>
<organism evidence="14 15">
    <name type="scientific">Sandaracinus amylolyticus</name>
    <dbReference type="NCBI Taxonomy" id="927083"/>
    <lineage>
        <taxon>Bacteria</taxon>
        <taxon>Pseudomonadati</taxon>
        <taxon>Myxococcota</taxon>
        <taxon>Polyangia</taxon>
        <taxon>Polyangiales</taxon>
        <taxon>Sandaracinaceae</taxon>
        <taxon>Sandaracinus</taxon>
    </lineage>
</organism>
<dbReference type="Pfam" id="PF02518">
    <property type="entry name" value="HATPase_c"/>
    <property type="match status" value="1"/>
</dbReference>
<dbReference type="InterPro" id="IPR050428">
    <property type="entry name" value="TCS_sensor_his_kinase"/>
</dbReference>
<dbReference type="GO" id="GO:0005886">
    <property type="term" value="C:plasma membrane"/>
    <property type="evidence" value="ECO:0007669"/>
    <property type="project" value="TreeGrafter"/>
</dbReference>
<evidence type="ECO:0000256" key="2">
    <source>
        <dbReference type="ARBA" id="ARBA00004141"/>
    </source>
</evidence>
<dbReference type="SMART" id="SM00387">
    <property type="entry name" value="HATPase_c"/>
    <property type="match status" value="1"/>
</dbReference>
<gene>
    <name evidence="14" type="ORF">DB32_002057</name>
</gene>
<evidence type="ECO:0000256" key="4">
    <source>
        <dbReference type="ARBA" id="ARBA00022553"/>
    </source>
</evidence>
<dbReference type="SUPFAM" id="SSF55874">
    <property type="entry name" value="ATPase domain of HSP90 chaperone/DNA topoisomerase II/histidine kinase"/>
    <property type="match status" value="1"/>
</dbReference>
<dbReference type="PANTHER" id="PTHR45436">
    <property type="entry name" value="SENSOR HISTIDINE KINASE YKOH"/>
    <property type="match status" value="1"/>
</dbReference>
<dbReference type="GO" id="GO:0000155">
    <property type="term" value="F:phosphorelay sensor kinase activity"/>
    <property type="evidence" value="ECO:0007669"/>
    <property type="project" value="InterPro"/>
</dbReference>
<comment type="catalytic activity">
    <reaction evidence="1">
        <text>ATP + protein L-histidine = ADP + protein N-phospho-L-histidine.</text>
        <dbReference type="EC" id="2.7.13.3"/>
    </reaction>
</comment>
<reference evidence="14 15" key="1">
    <citation type="submission" date="2015-03" db="EMBL/GenBank/DDBJ databases">
        <title>Genome assembly of Sandaracinus amylolyticus DSM 53668.</title>
        <authorList>
            <person name="Sharma G."/>
            <person name="Subramanian S."/>
        </authorList>
    </citation>
    <scope>NUCLEOTIDE SEQUENCE [LARGE SCALE GENOMIC DNA]</scope>
    <source>
        <strain evidence="14 15">DSM 53668</strain>
    </source>
</reference>
<dbReference type="Gene3D" id="1.10.287.130">
    <property type="match status" value="1"/>
</dbReference>
<feature type="domain" description="Histidine kinase" evidence="12">
    <location>
        <begin position="233"/>
        <end position="447"/>
    </location>
</feature>
<dbReference type="Pfam" id="PF00512">
    <property type="entry name" value="HisKA"/>
    <property type="match status" value="1"/>
</dbReference>
<dbReference type="InterPro" id="IPR003594">
    <property type="entry name" value="HATPase_dom"/>
</dbReference>
<evidence type="ECO:0000256" key="3">
    <source>
        <dbReference type="ARBA" id="ARBA00012438"/>
    </source>
</evidence>
<dbReference type="AlphaFoldDB" id="A0A0F6W1K8"/>
<dbReference type="CDD" id="cd06225">
    <property type="entry name" value="HAMP"/>
    <property type="match status" value="1"/>
</dbReference>
<dbReference type="RefSeq" id="WP_053232204.1">
    <property type="nucleotide sequence ID" value="NZ_CP011125.1"/>
</dbReference>
<protein>
    <recommendedName>
        <fullName evidence="3">histidine kinase</fullName>
        <ecNumber evidence="3">2.7.13.3</ecNumber>
    </recommendedName>
</protein>
<sequence length="448" mass="47338">MRSLSARVFVAMVLANALAMFGVGLVYGARFERRREHQSFLVAELLARRGADAAIAISAGDSERAEALLADAASRSGIGAAILDPEGRIVAGRRDAPQGPELVRTARASREPTIATRGDVAWHVAALPGGFVVVGAPSEPRTIAGLSPPTLQLLLVGVLSAILTLALARWIASPIRALRAATDRLAAGHSGVRVGPTITRTADAEVAALAKDFDRMAERIEALLESRERLLRDVSHELRSPLARLSVALELARQSAGAGAHEALDRIEKEAERLGELVGLVLTMAKLEPSAAPHRSEPVRIDELLHEIHRDAAFEARGAGRDVALVRSAPAEVRGDEEILRQAIENVVRNAIRFTADGTTVDLALDVASGRARLEVRDHGPGVPEDALDEIFRPFTRVESARERASGGAGVGLAITDRAVRLHGGAVHAKNADGGGLVVTIELPTATA</sequence>
<dbReference type="SMART" id="SM00388">
    <property type="entry name" value="HisKA"/>
    <property type="match status" value="1"/>
</dbReference>
<keyword evidence="10 11" id="KW-0472">Membrane</keyword>
<accession>A0A0F6W1K8</accession>
<dbReference type="PROSITE" id="PS50885">
    <property type="entry name" value="HAMP"/>
    <property type="match status" value="1"/>
</dbReference>
<dbReference type="OrthoDB" id="9815202at2"/>
<evidence type="ECO:0000256" key="1">
    <source>
        <dbReference type="ARBA" id="ARBA00000085"/>
    </source>
</evidence>
<dbReference type="InterPro" id="IPR003660">
    <property type="entry name" value="HAMP_dom"/>
</dbReference>
<dbReference type="Pfam" id="PF00672">
    <property type="entry name" value="HAMP"/>
    <property type="match status" value="1"/>
</dbReference>
<dbReference type="PROSITE" id="PS50109">
    <property type="entry name" value="HIS_KIN"/>
    <property type="match status" value="1"/>
</dbReference>
<dbReference type="Gene3D" id="3.30.565.10">
    <property type="entry name" value="Histidine kinase-like ATPase, C-terminal domain"/>
    <property type="match status" value="1"/>
</dbReference>
<dbReference type="Gene3D" id="6.10.340.10">
    <property type="match status" value="1"/>
</dbReference>
<keyword evidence="5" id="KW-0808">Transferase</keyword>
<keyword evidence="4" id="KW-0597">Phosphoprotein</keyword>
<evidence type="ECO:0000256" key="9">
    <source>
        <dbReference type="ARBA" id="ARBA00023012"/>
    </source>
</evidence>
<dbReference type="KEGG" id="samy:DB32_002057"/>
<keyword evidence="9" id="KW-0902">Two-component regulatory system</keyword>
<dbReference type="PRINTS" id="PR00344">
    <property type="entry name" value="BCTRLSENSOR"/>
</dbReference>
<dbReference type="CDD" id="cd00082">
    <property type="entry name" value="HisKA"/>
    <property type="match status" value="1"/>
</dbReference>
<dbReference type="InterPro" id="IPR036890">
    <property type="entry name" value="HATPase_C_sf"/>
</dbReference>
<dbReference type="EMBL" id="CP011125">
    <property type="protein sequence ID" value="AKF04908.1"/>
    <property type="molecule type" value="Genomic_DNA"/>
</dbReference>
<proteinExistence type="predicted"/>
<dbReference type="InterPro" id="IPR004358">
    <property type="entry name" value="Sig_transdc_His_kin-like_C"/>
</dbReference>
<evidence type="ECO:0000259" key="13">
    <source>
        <dbReference type="PROSITE" id="PS50885"/>
    </source>
</evidence>
<dbReference type="SUPFAM" id="SSF47384">
    <property type="entry name" value="Homodimeric domain of signal transducing histidine kinase"/>
    <property type="match status" value="1"/>
</dbReference>
<dbReference type="PANTHER" id="PTHR45436:SF15">
    <property type="entry name" value="SENSOR HISTIDINE KINASE CUSS"/>
    <property type="match status" value="1"/>
</dbReference>
<name>A0A0F6W1K8_9BACT</name>
<evidence type="ECO:0000256" key="7">
    <source>
        <dbReference type="ARBA" id="ARBA00022777"/>
    </source>
</evidence>
<feature type="domain" description="HAMP" evidence="13">
    <location>
        <begin position="169"/>
        <end position="225"/>
    </location>
</feature>
<evidence type="ECO:0000256" key="5">
    <source>
        <dbReference type="ARBA" id="ARBA00022679"/>
    </source>
</evidence>
<evidence type="ECO:0000256" key="8">
    <source>
        <dbReference type="ARBA" id="ARBA00022989"/>
    </source>
</evidence>
<dbReference type="STRING" id="927083.DB32_002057"/>
<keyword evidence="8 11" id="KW-1133">Transmembrane helix</keyword>
<evidence type="ECO:0000256" key="6">
    <source>
        <dbReference type="ARBA" id="ARBA00022692"/>
    </source>
</evidence>